<dbReference type="InterPro" id="IPR032466">
    <property type="entry name" value="Metal_Hydrolase"/>
</dbReference>
<sequence>MPACFDAHCHLQDLPPGGVEAALDRARASGVTRMACCATGEADWATVLALAAAHPEVVPLLGLHPWNVADARPGWEERLEALLAGHRAGVGECGLDFARRTLPREVQVHALRLQLRLAVRLGRPLALHCVRAWGALKALFAEEGVPPAGVLVHAFGGSAETARELQDLGLWLSFAAPGPALTAVREDRLLLETDGAEPAGLPALAAAAAPFLNRTAVDLAGLTRRNGERFFKEILP</sequence>
<dbReference type="PANTHER" id="PTHR47176">
    <property type="entry name" value="OSJNBA0020J04.13 PROTEIN"/>
    <property type="match status" value="1"/>
</dbReference>
<keyword evidence="2" id="KW-1185">Reference proteome</keyword>
<evidence type="ECO:0000313" key="2">
    <source>
        <dbReference type="Proteomes" id="UP001165089"/>
    </source>
</evidence>
<dbReference type="Gene3D" id="3.20.20.140">
    <property type="entry name" value="Metal-dependent hydrolases"/>
    <property type="match status" value="1"/>
</dbReference>
<dbReference type="SUPFAM" id="SSF51556">
    <property type="entry name" value="Metallo-dependent hydrolases"/>
    <property type="match status" value="1"/>
</dbReference>
<dbReference type="Proteomes" id="UP001165089">
    <property type="component" value="Unassembled WGS sequence"/>
</dbReference>
<protein>
    <submittedName>
        <fullName evidence="1">Deoxyribonuclease</fullName>
    </submittedName>
</protein>
<dbReference type="RefSeq" id="WP_285724776.1">
    <property type="nucleotide sequence ID" value="NZ_BSDD01000003.1"/>
</dbReference>
<dbReference type="Pfam" id="PF01026">
    <property type="entry name" value="TatD_DNase"/>
    <property type="match status" value="1"/>
</dbReference>
<organism evidence="1 2">
    <name type="scientific">Geothrix rubra</name>
    <dbReference type="NCBI Taxonomy" id="2927977"/>
    <lineage>
        <taxon>Bacteria</taxon>
        <taxon>Pseudomonadati</taxon>
        <taxon>Acidobacteriota</taxon>
        <taxon>Holophagae</taxon>
        <taxon>Holophagales</taxon>
        <taxon>Holophagaceae</taxon>
        <taxon>Geothrix</taxon>
    </lineage>
</organism>
<reference evidence="1 2" key="1">
    <citation type="journal article" date="2023" name="Antonie Van Leeuwenhoek">
        <title>Mesoterricola silvestris gen. nov., sp. nov., Mesoterricola sediminis sp. nov., Geothrix oryzae sp. nov., Geothrix edaphica sp. nov., Geothrix rubra sp. nov., and Geothrix limicola sp. nov., six novel members of Acidobacteriota isolated from soils.</title>
        <authorList>
            <person name="Itoh H."/>
            <person name="Sugisawa Y."/>
            <person name="Mise K."/>
            <person name="Xu Z."/>
            <person name="Kuniyasu M."/>
            <person name="Ushijima N."/>
            <person name="Kawano K."/>
            <person name="Kobayashi E."/>
            <person name="Shiratori Y."/>
            <person name="Masuda Y."/>
            <person name="Senoo K."/>
        </authorList>
    </citation>
    <scope>NUCLEOTIDE SEQUENCE [LARGE SCALE GENOMIC DNA]</scope>
    <source>
        <strain evidence="1 2">Red803</strain>
    </source>
</reference>
<dbReference type="InterPro" id="IPR001130">
    <property type="entry name" value="TatD-like"/>
</dbReference>
<comment type="caution">
    <text evidence="1">The sequence shown here is derived from an EMBL/GenBank/DDBJ whole genome shotgun (WGS) entry which is preliminary data.</text>
</comment>
<name>A0ABQ5Q7D8_9BACT</name>
<dbReference type="CDD" id="cd01310">
    <property type="entry name" value="TatD_DNAse"/>
    <property type="match status" value="1"/>
</dbReference>
<accession>A0ABQ5Q7D8</accession>
<proteinExistence type="predicted"/>
<dbReference type="PANTHER" id="PTHR47176:SF1">
    <property type="entry name" value="OS04G0577500 PROTEIN"/>
    <property type="match status" value="1"/>
</dbReference>
<dbReference type="PIRSF" id="PIRSF005902">
    <property type="entry name" value="DNase_TatD"/>
    <property type="match status" value="1"/>
</dbReference>
<evidence type="ECO:0000313" key="1">
    <source>
        <dbReference type="EMBL" id="GLH70241.1"/>
    </source>
</evidence>
<gene>
    <name evidence="1" type="ORF">GETHPA_17740</name>
</gene>
<dbReference type="EMBL" id="BSDD01000003">
    <property type="protein sequence ID" value="GLH70241.1"/>
    <property type="molecule type" value="Genomic_DNA"/>
</dbReference>